<feature type="binding site" evidence="11">
    <location>
        <position position="306"/>
    </location>
    <ligand>
        <name>L-glutamine</name>
        <dbReference type="ChEBI" id="CHEBI:58359"/>
    </ligand>
</feature>
<comment type="caution">
    <text evidence="13">The sequence shown here is derived from an EMBL/GenBank/DDBJ whole genome shotgun (WGS) entry which is preliminary data.</text>
</comment>
<keyword evidence="6 11" id="KW-0067">ATP-binding</keyword>
<feature type="active site" evidence="11">
    <location>
        <position position="348"/>
    </location>
</feature>
<keyword evidence="4 11" id="KW-0436">Ligase</keyword>
<dbReference type="PRINTS" id="PR00099">
    <property type="entry name" value="CPSGATASE"/>
</dbReference>
<keyword evidence="11" id="KW-0028">Amino-acid biosynthesis</keyword>
<gene>
    <name evidence="11 13" type="primary">carA</name>
    <name evidence="13" type="ORF">IAB05_01705</name>
</gene>
<comment type="pathway">
    <text evidence="1 11">Pyrimidine metabolism; UMP biosynthesis via de novo pathway; (S)-dihydroorotate from bicarbonate: step 1/3.</text>
</comment>
<feature type="binding site" evidence="11">
    <location>
        <position position="265"/>
    </location>
    <ligand>
        <name>L-glutamine</name>
        <dbReference type="ChEBI" id="CHEBI:58359"/>
    </ligand>
</feature>
<dbReference type="InterPro" id="IPR006274">
    <property type="entry name" value="CarbamoylP_synth_ssu"/>
</dbReference>
<organism evidence="13 14">
    <name type="scientific">Candidatus Stercoripulliclostridium merdigallinarum</name>
    <dbReference type="NCBI Taxonomy" id="2840951"/>
    <lineage>
        <taxon>Bacteria</taxon>
        <taxon>Bacillati</taxon>
        <taxon>Bacillota</taxon>
        <taxon>Clostridia</taxon>
        <taxon>Eubacteriales</taxon>
        <taxon>Candidatus Stercoripulliclostridium</taxon>
    </lineage>
</organism>
<dbReference type="GO" id="GO:0005524">
    <property type="term" value="F:ATP binding"/>
    <property type="evidence" value="ECO:0007669"/>
    <property type="project" value="UniProtKB-UniRule"/>
</dbReference>
<evidence type="ECO:0000256" key="11">
    <source>
        <dbReference type="HAMAP-Rule" id="MF_01209"/>
    </source>
</evidence>
<dbReference type="GO" id="GO:0006526">
    <property type="term" value="P:L-arginine biosynthetic process"/>
    <property type="evidence" value="ECO:0007669"/>
    <property type="project" value="UniProtKB-UniRule"/>
</dbReference>
<dbReference type="InterPro" id="IPR050472">
    <property type="entry name" value="Anth_synth/Amidotransfase"/>
</dbReference>
<dbReference type="PROSITE" id="PS51273">
    <property type="entry name" value="GATASE_TYPE_1"/>
    <property type="match status" value="1"/>
</dbReference>
<dbReference type="SUPFAM" id="SSF52021">
    <property type="entry name" value="Carbamoyl phosphate synthetase, small subunit N-terminal domain"/>
    <property type="match status" value="1"/>
</dbReference>
<dbReference type="Gene3D" id="3.40.50.880">
    <property type="match status" value="1"/>
</dbReference>
<dbReference type="NCBIfam" id="TIGR01368">
    <property type="entry name" value="CPSaseIIsmall"/>
    <property type="match status" value="1"/>
</dbReference>
<evidence type="ECO:0000256" key="10">
    <source>
        <dbReference type="ARBA" id="ARBA00049285"/>
    </source>
</evidence>
<reference evidence="13" key="1">
    <citation type="submission" date="2020-10" db="EMBL/GenBank/DDBJ databases">
        <authorList>
            <person name="Gilroy R."/>
        </authorList>
    </citation>
    <scope>NUCLEOTIDE SEQUENCE</scope>
    <source>
        <strain evidence="13">18911</strain>
    </source>
</reference>
<dbReference type="SUPFAM" id="SSF52317">
    <property type="entry name" value="Class I glutamine amidotransferase-like"/>
    <property type="match status" value="1"/>
</dbReference>
<dbReference type="PANTHER" id="PTHR43418:SF7">
    <property type="entry name" value="CARBAMOYL-PHOSPHATE SYNTHASE SMALL CHAIN"/>
    <property type="match status" value="1"/>
</dbReference>
<dbReference type="PANTHER" id="PTHR43418">
    <property type="entry name" value="MULTIFUNCTIONAL TRYPTOPHAN BIOSYNTHESIS PROTEIN-RELATED"/>
    <property type="match status" value="1"/>
</dbReference>
<feature type="binding site" evidence="11">
    <location>
        <position position="58"/>
    </location>
    <ligand>
        <name>L-glutamine</name>
        <dbReference type="ChEBI" id="CHEBI:58359"/>
    </ligand>
</feature>
<dbReference type="GO" id="GO:0006541">
    <property type="term" value="P:glutamine metabolic process"/>
    <property type="evidence" value="ECO:0007669"/>
    <property type="project" value="InterPro"/>
</dbReference>
<dbReference type="Pfam" id="PF00988">
    <property type="entry name" value="CPSase_sm_chain"/>
    <property type="match status" value="1"/>
</dbReference>
<comment type="catalytic activity">
    <reaction evidence="9 11">
        <text>hydrogencarbonate + L-glutamine + 2 ATP + H2O = carbamoyl phosphate + L-glutamate + 2 ADP + phosphate + 2 H(+)</text>
        <dbReference type="Rhea" id="RHEA:18633"/>
        <dbReference type="ChEBI" id="CHEBI:15377"/>
        <dbReference type="ChEBI" id="CHEBI:15378"/>
        <dbReference type="ChEBI" id="CHEBI:17544"/>
        <dbReference type="ChEBI" id="CHEBI:29985"/>
        <dbReference type="ChEBI" id="CHEBI:30616"/>
        <dbReference type="ChEBI" id="CHEBI:43474"/>
        <dbReference type="ChEBI" id="CHEBI:58228"/>
        <dbReference type="ChEBI" id="CHEBI:58359"/>
        <dbReference type="ChEBI" id="CHEBI:456216"/>
        <dbReference type="EC" id="6.3.5.5"/>
    </reaction>
</comment>
<dbReference type="GO" id="GO:0004088">
    <property type="term" value="F:carbamoyl-phosphate synthase (glutamine-hydrolyzing) activity"/>
    <property type="evidence" value="ECO:0007669"/>
    <property type="project" value="UniProtKB-UniRule"/>
</dbReference>
<evidence type="ECO:0000256" key="9">
    <source>
        <dbReference type="ARBA" id="ARBA00048816"/>
    </source>
</evidence>
<evidence type="ECO:0000256" key="1">
    <source>
        <dbReference type="ARBA" id="ARBA00004812"/>
    </source>
</evidence>
<comment type="function">
    <text evidence="11">Small subunit of the glutamine-dependent carbamoyl phosphate synthetase (CPSase). CPSase catalyzes the formation of carbamoyl phosphate from the ammonia moiety of glutamine, carbonate, and phosphate donated by ATP, constituting the first step of 2 biosynthetic pathways, one leading to arginine and/or urea and the other to pyrimidine nucleotides. The small subunit (glutamine amidotransferase) binds and cleaves glutamine to supply the large subunit with the substrate ammonia.</text>
</comment>
<comment type="similarity">
    <text evidence="3 11">Belongs to the CarA family.</text>
</comment>
<proteinExistence type="inferred from homology"/>
<comment type="subunit">
    <text evidence="11">Composed of two chains; the small (or glutamine) chain promotes the hydrolysis of glutamine to ammonia, which is used by the large (or ammonia) chain to synthesize carbamoyl phosphate. Tetramer of heterodimers (alpha,beta)4.</text>
</comment>
<dbReference type="PRINTS" id="PR00096">
    <property type="entry name" value="GATASE"/>
</dbReference>
<dbReference type="AlphaFoldDB" id="A0A9D1MHA3"/>
<dbReference type="EMBL" id="DVNF01000055">
    <property type="protein sequence ID" value="HIU60087.1"/>
    <property type="molecule type" value="Genomic_DNA"/>
</dbReference>
<comment type="catalytic activity">
    <reaction evidence="10 11">
        <text>L-glutamine + H2O = L-glutamate + NH4(+)</text>
        <dbReference type="Rhea" id="RHEA:15889"/>
        <dbReference type="ChEBI" id="CHEBI:15377"/>
        <dbReference type="ChEBI" id="CHEBI:28938"/>
        <dbReference type="ChEBI" id="CHEBI:29985"/>
        <dbReference type="ChEBI" id="CHEBI:58359"/>
    </reaction>
</comment>
<accession>A0A9D1MHA3</accession>
<dbReference type="InterPro" id="IPR017926">
    <property type="entry name" value="GATASE"/>
</dbReference>
<dbReference type="InterPro" id="IPR035686">
    <property type="entry name" value="CPSase_GATase1"/>
</dbReference>
<dbReference type="GO" id="GO:0044205">
    <property type="term" value="P:'de novo' UMP biosynthetic process"/>
    <property type="evidence" value="ECO:0007669"/>
    <property type="project" value="UniProtKB-UniRule"/>
</dbReference>
<evidence type="ECO:0000313" key="13">
    <source>
        <dbReference type="EMBL" id="HIU60087.1"/>
    </source>
</evidence>
<feature type="active site" evidence="11">
    <location>
        <position position="346"/>
    </location>
</feature>
<comment type="caution">
    <text evidence="11">Lacks conserved residue(s) required for the propagation of feature annotation.</text>
</comment>
<evidence type="ECO:0000256" key="7">
    <source>
        <dbReference type="ARBA" id="ARBA00022962"/>
    </source>
</evidence>
<dbReference type="HAMAP" id="MF_01209">
    <property type="entry name" value="CPSase_S_chain"/>
    <property type="match status" value="1"/>
</dbReference>
<dbReference type="Pfam" id="PF00117">
    <property type="entry name" value="GATase"/>
    <property type="match status" value="1"/>
</dbReference>
<evidence type="ECO:0000259" key="12">
    <source>
        <dbReference type="SMART" id="SM01097"/>
    </source>
</evidence>
<feature type="domain" description="Carbamoyl-phosphate synthase small subunit N-terminal" evidence="12">
    <location>
        <begin position="14"/>
        <end position="144"/>
    </location>
</feature>
<dbReference type="NCBIfam" id="NF009475">
    <property type="entry name" value="PRK12838.1"/>
    <property type="match status" value="1"/>
</dbReference>
<keyword evidence="7 11" id="KW-0315">Glutamine amidotransferase</keyword>
<dbReference type="Proteomes" id="UP000824094">
    <property type="component" value="Unassembled WGS sequence"/>
</dbReference>
<evidence type="ECO:0000256" key="4">
    <source>
        <dbReference type="ARBA" id="ARBA00022598"/>
    </source>
</evidence>
<feature type="binding site" evidence="11">
    <location>
        <position position="262"/>
    </location>
    <ligand>
        <name>L-glutamine</name>
        <dbReference type="ChEBI" id="CHEBI:58359"/>
    </ligand>
</feature>
<dbReference type="SMART" id="SM01097">
    <property type="entry name" value="CPSase_sm_chain"/>
    <property type="match status" value="1"/>
</dbReference>
<dbReference type="EC" id="6.3.5.5" evidence="11"/>
<feature type="active site" description="Nucleophile" evidence="11">
    <location>
        <position position="261"/>
    </location>
</feature>
<dbReference type="GO" id="GO:0006207">
    <property type="term" value="P:'de novo' pyrimidine nucleobase biosynthetic process"/>
    <property type="evidence" value="ECO:0007669"/>
    <property type="project" value="InterPro"/>
</dbReference>
<evidence type="ECO:0000256" key="8">
    <source>
        <dbReference type="ARBA" id="ARBA00022975"/>
    </source>
</evidence>
<dbReference type="Gene3D" id="3.50.30.20">
    <property type="entry name" value="Carbamoyl-phosphate synthase small subunit, N-terminal domain"/>
    <property type="match status" value="1"/>
</dbReference>
<feature type="binding site" evidence="11">
    <location>
        <position position="234"/>
    </location>
    <ligand>
        <name>L-glutamine</name>
        <dbReference type="ChEBI" id="CHEBI:58359"/>
    </ligand>
</feature>
<protein>
    <recommendedName>
        <fullName evidence="11">Carbamoyl phosphate synthase small chain</fullName>
        <ecNumber evidence="11">6.3.5.5</ecNumber>
    </recommendedName>
    <alternativeName>
        <fullName evidence="11">Carbamoyl phosphate synthetase glutamine chain</fullName>
    </alternativeName>
</protein>
<feature type="binding site" evidence="11">
    <location>
        <position position="303"/>
    </location>
    <ligand>
        <name>L-glutamine</name>
        <dbReference type="ChEBI" id="CHEBI:58359"/>
    </ligand>
</feature>
<name>A0A9D1MHA3_9FIRM</name>
<evidence type="ECO:0000313" key="14">
    <source>
        <dbReference type="Proteomes" id="UP000824094"/>
    </source>
</evidence>
<keyword evidence="8 11" id="KW-0665">Pyrimidine biosynthesis</keyword>
<evidence type="ECO:0000256" key="5">
    <source>
        <dbReference type="ARBA" id="ARBA00022741"/>
    </source>
</evidence>
<evidence type="ECO:0000256" key="3">
    <source>
        <dbReference type="ARBA" id="ARBA00007800"/>
    </source>
</evidence>
<keyword evidence="11" id="KW-0055">Arginine biosynthesis</keyword>
<comment type="pathway">
    <text evidence="2 11">Amino-acid biosynthesis; L-arginine biosynthesis; carbamoyl phosphate from bicarbonate: step 1/1.</text>
</comment>
<dbReference type="CDD" id="cd01744">
    <property type="entry name" value="GATase1_CPSase"/>
    <property type="match status" value="1"/>
</dbReference>
<dbReference type="InterPro" id="IPR036480">
    <property type="entry name" value="CarbP_synth_ssu_N_sf"/>
</dbReference>
<dbReference type="FunFam" id="3.50.30.20:FF:000001">
    <property type="entry name" value="Carbamoyl-phosphate synthase small chain"/>
    <property type="match status" value="1"/>
</dbReference>
<reference evidence="13" key="2">
    <citation type="journal article" date="2021" name="PeerJ">
        <title>Extensive microbial diversity within the chicken gut microbiome revealed by metagenomics and culture.</title>
        <authorList>
            <person name="Gilroy R."/>
            <person name="Ravi A."/>
            <person name="Getino M."/>
            <person name="Pursley I."/>
            <person name="Horton D.L."/>
            <person name="Alikhan N.F."/>
            <person name="Baker D."/>
            <person name="Gharbi K."/>
            <person name="Hall N."/>
            <person name="Watson M."/>
            <person name="Adriaenssens E.M."/>
            <person name="Foster-Nyarko E."/>
            <person name="Jarju S."/>
            <person name="Secka A."/>
            <person name="Antonio M."/>
            <person name="Oren A."/>
            <person name="Chaudhuri R.R."/>
            <person name="La Ragione R."/>
            <person name="Hildebrand F."/>
            <person name="Pallen M.J."/>
        </authorList>
    </citation>
    <scope>NUCLEOTIDE SEQUENCE</scope>
    <source>
        <strain evidence="13">18911</strain>
    </source>
</reference>
<feature type="region of interest" description="CPSase" evidence="11">
    <location>
        <begin position="1"/>
        <end position="185"/>
    </location>
</feature>
<sequence>MTTGYIGDFGNAENRRMLVLENGKYFIGKGFGSKDTRIAEIVFNTSMVGYQEILSDPSYCAQMVVMSYPLIGNYGLTDDDYESKGIYLSGFIVREYNDSPSNFRFTKTLSEVMADNGAAGIANVDTREIVKIIRDEGAMRAMITDADRSVEECVKELKAYELPHDQVKQVSSKKIWFSRTKNPEFNVAVVDCGVKLTMIKKLNAHGANVVVVPYNTPFEEIMRFKPDGLFCSNGPGNPEDVPEVKELVQRARGELPIMGICLGHQIIGLAYGAETYKMKFGHRGANHPVKNLLTNKVEVTSQNHSYAIDKNSLTGTGLKLTHVNLIDDEPEGMTDAAEKVISIQYHPESAAGPEDSDYLFDNFIAFMRENGGKKHAKENRY</sequence>
<keyword evidence="5 11" id="KW-0547">Nucleotide-binding</keyword>
<dbReference type="InterPro" id="IPR002474">
    <property type="entry name" value="CarbamoylP_synth_ssu_N"/>
</dbReference>
<evidence type="ECO:0000256" key="2">
    <source>
        <dbReference type="ARBA" id="ARBA00005077"/>
    </source>
</evidence>
<dbReference type="PRINTS" id="PR00097">
    <property type="entry name" value="ANTSNTHASEII"/>
</dbReference>
<dbReference type="InterPro" id="IPR029062">
    <property type="entry name" value="Class_I_gatase-like"/>
</dbReference>
<feature type="binding site" evidence="11">
    <location>
        <position position="236"/>
    </location>
    <ligand>
        <name>L-glutamine</name>
        <dbReference type="ChEBI" id="CHEBI:58359"/>
    </ligand>
</feature>
<evidence type="ECO:0000256" key="6">
    <source>
        <dbReference type="ARBA" id="ARBA00022840"/>
    </source>
</evidence>